<evidence type="ECO:0000256" key="5">
    <source>
        <dbReference type="ARBA" id="ARBA00022525"/>
    </source>
</evidence>
<keyword evidence="6 7" id="KW-0975">Bacterial flagellum</keyword>
<dbReference type="AlphaFoldDB" id="A0A923SPA0"/>
<sequence>MLRSTFAGFMTAQQALTASQRSLDVTGQNISNINTTGYTRQRLDLASISTTGASYSNMANNSKVGQGVQMTGVTQIRDPFLDIQYRDHLAQVGTIDAQNTILSDIGQIFDEVDMEGFRNALNDVVTQLQNMQSQDNVNQGASDTLVRSSMEVLLTILREKSVEVDRVRSDLITKLESTDIGNINGYLQSIAELNKSIRNSQVLGSPALELMDQRNQLIDELATYLPIDVTYYDVNLGGDYKVDALKITFTDTDGNTYTLIDDDQAGEVRLNADNPSQVTFGIRDVNGKETNDLTDVLGEGVLKGALDMLNKSGDFDNPVTDVRGIGYYKQTLDNLVDVFAKKFNELNRQPKLDANGQIETDPITGEIVYQDPPTPLFETSDGSGTFTAENIRIAEGWLNGDYGIVTTVVPGPNGEYSSTANDNVLNMINAMEEDQKFAHFTGSFFEAYDNIQNTQAVDQKSSNSILSNRVAVMNQIADSKDSVAGVYLDEEVMNLMKYQQSYNAAARLMTTLDEALDTLINNTGVVGR</sequence>
<dbReference type="PANTHER" id="PTHR30033:SF1">
    <property type="entry name" value="FLAGELLAR HOOK-ASSOCIATED PROTEIN 1"/>
    <property type="match status" value="1"/>
</dbReference>
<feature type="domain" description="Flagellar hook-associated protein FlgK helical" evidence="10">
    <location>
        <begin position="102"/>
        <end position="358"/>
    </location>
</feature>
<organism evidence="11 12">
    <name type="scientific">Zhenpiania hominis</name>
    <dbReference type="NCBI Taxonomy" id="2763644"/>
    <lineage>
        <taxon>Bacteria</taxon>
        <taxon>Bacillati</taxon>
        <taxon>Bacillota</taxon>
        <taxon>Clostridia</taxon>
        <taxon>Peptostreptococcales</taxon>
        <taxon>Anaerovoracaceae</taxon>
        <taxon>Zhenpiania</taxon>
    </lineage>
</organism>
<evidence type="ECO:0000259" key="10">
    <source>
        <dbReference type="Pfam" id="PF22638"/>
    </source>
</evidence>
<dbReference type="Pfam" id="PF06429">
    <property type="entry name" value="Flg_bbr_C"/>
    <property type="match status" value="1"/>
</dbReference>
<evidence type="ECO:0000313" key="12">
    <source>
        <dbReference type="Proteomes" id="UP000602647"/>
    </source>
</evidence>
<evidence type="ECO:0000313" key="11">
    <source>
        <dbReference type="EMBL" id="MBC6678342.1"/>
    </source>
</evidence>
<dbReference type="RefSeq" id="WP_187301540.1">
    <property type="nucleotide sequence ID" value="NZ_JACRYT010000001.1"/>
</dbReference>
<dbReference type="GO" id="GO:0005198">
    <property type="term" value="F:structural molecule activity"/>
    <property type="evidence" value="ECO:0007669"/>
    <property type="project" value="UniProtKB-UniRule"/>
</dbReference>
<keyword evidence="5 7" id="KW-0964">Secreted</keyword>
<dbReference type="GO" id="GO:0009424">
    <property type="term" value="C:bacterial-type flagellum hook"/>
    <property type="evidence" value="ECO:0007669"/>
    <property type="project" value="UniProtKB-UniRule"/>
</dbReference>
<dbReference type="GO" id="GO:0005576">
    <property type="term" value="C:extracellular region"/>
    <property type="evidence" value="ECO:0007669"/>
    <property type="project" value="UniProtKB-SubCell"/>
</dbReference>
<evidence type="ECO:0000256" key="4">
    <source>
        <dbReference type="ARBA" id="ARBA00016244"/>
    </source>
</evidence>
<dbReference type="InterPro" id="IPR010930">
    <property type="entry name" value="Flg_bb/hook_C_dom"/>
</dbReference>
<comment type="similarity">
    <text evidence="3 7">Belongs to the flagella basal body rod proteins family.</text>
</comment>
<evidence type="ECO:0000256" key="6">
    <source>
        <dbReference type="ARBA" id="ARBA00023143"/>
    </source>
</evidence>
<feature type="domain" description="Flagellar basal body rod protein N-terminal" evidence="8">
    <location>
        <begin position="11"/>
        <end position="39"/>
    </location>
</feature>
<evidence type="ECO:0000256" key="1">
    <source>
        <dbReference type="ARBA" id="ARBA00004365"/>
    </source>
</evidence>
<dbReference type="SUPFAM" id="SSF64518">
    <property type="entry name" value="Phase 1 flagellin"/>
    <property type="match status" value="1"/>
</dbReference>
<keyword evidence="12" id="KW-1185">Reference proteome</keyword>
<comment type="caution">
    <text evidence="11">The sequence shown here is derived from an EMBL/GenBank/DDBJ whole genome shotgun (WGS) entry which is preliminary data.</text>
</comment>
<keyword evidence="11" id="KW-0282">Flagellum</keyword>
<evidence type="ECO:0000256" key="3">
    <source>
        <dbReference type="ARBA" id="ARBA00009677"/>
    </source>
</evidence>
<comment type="subcellular location">
    <subcellularLocation>
        <location evidence="1 7">Bacterial flagellum</location>
    </subcellularLocation>
    <subcellularLocation>
        <location evidence="2 7">Secreted</location>
    </subcellularLocation>
</comment>
<accession>A0A923SPA0</accession>
<evidence type="ECO:0000259" key="9">
    <source>
        <dbReference type="Pfam" id="PF06429"/>
    </source>
</evidence>
<dbReference type="InterPro" id="IPR002371">
    <property type="entry name" value="FlgK"/>
</dbReference>
<gene>
    <name evidence="7 11" type="primary">flgK</name>
    <name evidence="11" type="ORF">H9L42_00660</name>
</gene>
<dbReference type="Pfam" id="PF00460">
    <property type="entry name" value="Flg_bb_rod"/>
    <property type="match status" value="1"/>
</dbReference>
<evidence type="ECO:0000256" key="7">
    <source>
        <dbReference type="RuleBase" id="RU362065"/>
    </source>
</evidence>
<dbReference type="EMBL" id="JACRYT010000001">
    <property type="protein sequence ID" value="MBC6678342.1"/>
    <property type="molecule type" value="Genomic_DNA"/>
</dbReference>
<dbReference type="NCBIfam" id="TIGR02492">
    <property type="entry name" value="flgK_ends"/>
    <property type="match status" value="1"/>
</dbReference>
<reference evidence="11" key="1">
    <citation type="submission" date="2020-08" db="EMBL/GenBank/DDBJ databases">
        <title>Genome public.</title>
        <authorList>
            <person name="Liu C."/>
            <person name="Sun Q."/>
        </authorList>
    </citation>
    <scope>NUCLEOTIDE SEQUENCE</scope>
    <source>
        <strain evidence="11">BX12</strain>
    </source>
</reference>
<evidence type="ECO:0000256" key="2">
    <source>
        <dbReference type="ARBA" id="ARBA00004613"/>
    </source>
</evidence>
<name>A0A923SPA0_9FIRM</name>
<protein>
    <recommendedName>
        <fullName evidence="4 7">Flagellar hook-associated protein 1</fullName>
        <shortName evidence="7">HAP1</shortName>
    </recommendedName>
</protein>
<dbReference type="GO" id="GO:0044780">
    <property type="term" value="P:bacterial-type flagellum assembly"/>
    <property type="evidence" value="ECO:0007669"/>
    <property type="project" value="InterPro"/>
</dbReference>
<dbReference type="Pfam" id="PF22638">
    <property type="entry name" value="FlgK_D1"/>
    <property type="match status" value="1"/>
</dbReference>
<keyword evidence="11" id="KW-0966">Cell projection</keyword>
<dbReference type="PRINTS" id="PR01005">
    <property type="entry name" value="FLGHOOKAP1"/>
</dbReference>
<evidence type="ECO:0000259" key="8">
    <source>
        <dbReference type="Pfam" id="PF00460"/>
    </source>
</evidence>
<dbReference type="Proteomes" id="UP000602647">
    <property type="component" value="Unassembled WGS sequence"/>
</dbReference>
<proteinExistence type="inferred from homology"/>
<dbReference type="InterPro" id="IPR053927">
    <property type="entry name" value="FlgK_helical"/>
</dbReference>
<dbReference type="PANTHER" id="PTHR30033">
    <property type="entry name" value="FLAGELLAR HOOK-ASSOCIATED PROTEIN 1"/>
    <property type="match status" value="1"/>
</dbReference>
<feature type="domain" description="Flagellar basal-body/hook protein C-terminal" evidence="9">
    <location>
        <begin position="484"/>
        <end position="521"/>
    </location>
</feature>
<keyword evidence="11" id="KW-0969">Cilium</keyword>
<dbReference type="InterPro" id="IPR001444">
    <property type="entry name" value="Flag_bb_rod_N"/>
</dbReference>